<dbReference type="InterPro" id="IPR013087">
    <property type="entry name" value="Znf_C2H2_type"/>
</dbReference>
<proteinExistence type="predicted"/>
<accession>A0ABD1B329</accession>
<dbReference type="Proteomes" id="UP001558713">
    <property type="component" value="Unassembled WGS sequence"/>
</dbReference>
<keyword evidence="1" id="KW-0862">Zinc</keyword>
<feature type="region of interest" description="Disordered" evidence="2">
    <location>
        <begin position="275"/>
        <end position="299"/>
    </location>
</feature>
<keyword evidence="1" id="KW-0863">Zinc-finger</keyword>
<dbReference type="SUPFAM" id="SSF57667">
    <property type="entry name" value="beta-beta-alpha zinc fingers"/>
    <property type="match status" value="1"/>
</dbReference>
<name>A0ABD1B329_CARAN</name>
<evidence type="ECO:0000256" key="2">
    <source>
        <dbReference type="SAM" id="MobiDB-lite"/>
    </source>
</evidence>
<sequence>MTSFPNGLNAYGEDNMNMRGFTPIDMSSSFRNHESKMVRSVCTSSDQTNHRGLFSSSHVFNCYQHSHVSSSSFGFNNSHVTYQMEKNMASTFGMPCRTQVSGNSHLSQISFTQTITSRCSVVVPTNDFILPQNEYERAMNPNILNPSFYPSNFVDNRREILNPTPLNTIFPHQNYVFPRQLDLFSFSPNHHHDQDVLHRQSVKKRYRPTKYFEGFVSEKDGEYDGRTHSLPYQKYGPYTCPKCNNVFDTSQKFAAHISSVHYKNETMIEKEKRFNARNKKRSRTTSQMLHGESSKIQHEEDRVVEGGGGNNNIASGIEAFQHHLIVKEEPIYDLF</sequence>
<evidence type="ECO:0000313" key="4">
    <source>
        <dbReference type="EMBL" id="KAL1213363.1"/>
    </source>
</evidence>
<dbReference type="GO" id="GO:0008270">
    <property type="term" value="F:zinc ion binding"/>
    <property type="evidence" value="ECO:0007669"/>
    <property type="project" value="UniProtKB-KW"/>
</dbReference>
<dbReference type="PROSITE" id="PS50157">
    <property type="entry name" value="ZINC_FINGER_C2H2_2"/>
    <property type="match status" value="1"/>
</dbReference>
<dbReference type="EMBL" id="JBANAX010000343">
    <property type="protein sequence ID" value="KAL1213363.1"/>
    <property type="molecule type" value="Genomic_DNA"/>
</dbReference>
<reference evidence="4 5" key="1">
    <citation type="submission" date="2024-04" db="EMBL/GenBank/DDBJ databases">
        <title>Genome assembly C_amara_ONT_v2.</title>
        <authorList>
            <person name="Yant L."/>
            <person name="Moore C."/>
            <person name="Slenker M."/>
        </authorList>
    </citation>
    <scope>NUCLEOTIDE SEQUENCE [LARGE SCALE GENOMIC DNA]</scope>
    <source>
        <tissue evidence="4">Leaf</tissue>
    </source>
</reference>
<protein>
    <recommendedName>
        <fullName evidence="3">C2H2-type domain-containing protein</fullName>
    </recommendedName>
</protein>
<evidence type="ECO:0000259" key="3">
    <source>
        <dbReference type="PROSITE" id="PS50157"/>
    </source>
</evidence>
<dbReference type="PROSITE" id="PS00028">
    <property type="entry name" value="ZINC_FINGER_C2H2_1"/>
    <property type="match status" value="1"/>
</dbReference>
<evidence type="ECO:0000313" key="5">
    <source>
        <dbReference type="Proteomes" id="UP001558713"/>
    </source>
</evidence>
<gene>
    <name evidence="4" type="ORF">V5N11_025906</name>
</gene>
<comment type="caution">
    <text evidence="4">The sequence shown here is derived from an EMBL/GenBank/DDBJ whole genome shotgun (WGS) entry which is preliminary data.</text>
</comment>
<evidence type="ECO:0000256" key="1">
    <source>
        <dbReference type="PROSITE-ProRule" id="PRU00042"/>
    </source>
</evidence>
<dbReference type="AlphaFoldDB" id="A0ABD1B329"/>
<keyword evidence="1" id="KW-0479">Metal-binding</keyword>
<keyword evidence="5" id="KW-1185">Reference proteome</keyword>
<organism evidence="4 5">
    <name type="scientific">Cardamine amara subsp. amara</name>
    <dbReference type="NCBI Taxonomy" id="228776"/>
    <lineage>
        <taxon>Eukaryota</taxon>
        <taxon>Viridiplantae</taxon>
        <taxon>Streptophyta</taxon>
        <taxon>Embryophyta</taxon>
        <taxon>Tracheophyta</taxon>
        <taxon>Spermatophyta</taxon>
        <taxon>Magnoliopsida</taxon>
        <taxon>eudicotyledons</taxon>
        <taxon>Gunneridae</taxon>
        <taxon>Pentapetalae</taxon>
        <taxon>rosids</taxon>
        <taxon>malvids</taxon>
        <taxon>Brassicales</taxon>
        <taxon>Brassicaceae</taxon>
        <taxon>Cardamineae</taxon>
        <taxon>Cardamine</taxon>
    </lineage>
</organism>
<dbReference type="InterPro" id="IPR036236">
    <property type="entry name" value="Znf_C2H2_sf"/>
</dbReference>
<feature type="domain" description="C2H2-type" evidence="3">
    <location>
        <begin position="238"/>
        <end position="266"/>
    </location>
</feature>